<evidence type="ECO:0000313" key="5">
    <source>
        <dbReference type="EMBL" id="RIA81714.1"/>
    </source>
</evidence>
<dbReference type="OrthoDB" id="2444700at2759"/>
<evidence type="ECO:0000259" key="4">
    <source>
        <dbReference type="Pfam" id="PF20147"/>
    </source>
</evidence>
<comment type="subcellular location">
    <subcellularLocation>
        <location evidence="1">Host cell</location>
    </subcellularLocation>
    <subcellularLocation>
        <location evidence="2">Secreted</location>
    </subcellularLocation>
</comment>
<dbReference type="InterPro" id="IPR045379">
    <property type="entry name" value="Crinkler_N"/>
</dbReference>
<dbReference type="AlphaFoldDB" id="A0A397SGZ1"/>
<protein>
    <recommendedName>
        <fullName evidence="4">Crinkler effector protein N-terminal domain-containing protein</fullName>
    </recommendedName>
</protein>
<comment type="caution">
    <text evidence="5">The sequence shown here is derived from an EMBL/GenBank/DDBJ whole genome shotgun (WGS) entry which is preliminary data.</text>
</comment>
<dbReference type="EMBL" id="QKYT01000755">
    <property type="protein sequence ID" value="RIA81714.1"/>
    <property type="molecule type" value="Genomic_DNA"/>
</dbReference>
<keyword evidence="3" id="KW-0964">Secreted</keyword>
<organism evidence="5 6">
    <name type="scientific">Glomus cerebriforme</name>
    <dbReference type="NCBI Taxonomy" id="658196"/>
    <lineage>
        <taxon>Eukaryota</taxon>
        <taxon>Fungi</taxon>
        <taxon>Fungi incertae sedis</taxon>
        <taxon>Mucoromycota</taxon>
        <taxon>Glomeromycotina</taxon>
        <taxon>Glomeromycetes</taxon>
        <taxon>Glomerales</taxon>
        <taxon>Glomeraceae</taxon>
        <taxon>Glomus</taxon>
    </lineage>
</organism>
<dbReference type="Proteomes" id="UP000265703">
    <property type="component" value="Unassembled WGS sequence"/>
</dbReference>
<keyword evidence="6" id="KW-1185">Reference proteome</keyword>
<reference evidence="5 6" key="1">
    <citation type="submission" date="2018-06" db="EMBL/GenBank/DDBJ databases">
        <title>Comparative genomics reveals the genomic features of Rhizophagus irregularis, R. cerebriforme, R. diaphanum and Gigaspora rosea, and their symbiotic lifestyle signature.</title>
        <authorList>
            <person name="Morin E."/>
            <person name="San Clemente H."/>
            <person name="Chen E.C.H."/>
            <person name="De La Providencia I."/>
            <person name="Hainaut M."/>
            <person name="Kuo A."/>
            <person name="Kohler A."/>
            <person name="Murat C."/>
            <person name="Tang N."/>
            <person name="Roy S."/>
            <person name="Loubradou J."/>
            <person name="Henrissat B."/>
            <person name="Grigoriev I.V."/>
            <person name="Corradi N."/>
            <person name="Roux C."/>
            <person name="Martin F.M."/>
        </authorList>
    </citation>
    <scope>NUCLEOTIDE SEQUENCE [LARGE SCALE GENOMIC DNA]</scope>
    <source>
        <strain evidence="5 6">DAOM 227022</strain>
    </source>
</reference>
<evidence type="ECO:0000313" key="6">
    <source>
        <dbReference type="Proteomes" id="UP000265703"/>
    </source>
</evidence>
<sequence length="406" mass="46305">MATSLNCLLLEKAFEDAFPIDIDTENSINGLNINVNELTIGHLKFLIWKKNKDTFQTNGPDSLILWKVNITFTDKDKLVGVFTEDDITQKLKGEELMSTFLFRNYFQGNPPRGNIHVIVQLPNITTVIPSQKQISISSLNDLEEWLFDGLGSDQEYKPYNHSVNVVLHGGKWIEDFREKFNEYKKLVNLKSEQLEQDVLYLSSSTGLHDLVNYFLIKNQTHNNCQHIMEYLEEEKQPISNARLLGTCKVSSVEDDELLMQLELASDAFEAKFRKSAPISIVIPRMINGDGSLMVWVDLPKGTPVDLPAKFGEYPVYVDYGIIELAHRAYHKILRPGISISDTNKKYVLTAQHGVKSVENKVIQPGSTDTDKINTFAKVTEYNHYGVYEDNGENIYLDYKPTMVQKL</sequence>
<accession>A0A397SGZ1</accession>
<gene>
    <name evidence="5" type="ORF">C1645_744313</name>
</gene>
<evidence type="ECO:0000256" key="3">
    <source>
        <dbReference type="ARBA" id="ARBA00022525"/>
    </source>
</evidence>
<evidence type="ECO:0000256" key="2">
    <source>
        <dbReference type="ARBA" id="ARBA00004613"/>
    </source>
</evidence>
<dbReference type="GO" id="GO:0005576">
    <property type="term" value="C:extracellular region"/>
    <property type="evidence" value="ECO:0007669"/>
    <property type="project" value="UniProtKB-SubCell"/>
</dbReference>
<evidence type="ECO:0000256" key="1">
    <source>
        <dbReference type="ARBA" id="ARBA00004340"/>
    </source>
</evidence>
<proteinExistence type="predicted"/>
<dbReference type="Pfam" id="PF20147">
    <property type="entry name" value="Crinkler"/>
    <property type="match status" value="1"/>
</dbReference>
<feature type="domain" description="Crinkler effector protein N-terminal" evidence="4">
    <location>
        <begin position="4"/>
        <end position="120"/>
    </location>
</feature>
<dbReference type="GO" id="GO:0043657">
    <property type="term" value="C:host cell"/>
    <property type="evidence" value="ECO:0007669"/>
    <property type="project" value="UniProtKB-SubCell"/>
</dbReference>
<name>A0A397SGZ1_9GLOM</name>